<dbReference type="InterPro" id="IPR042116">
    <property type="entry name" value="TypA/BipA_C"/>
</dbReference>
<dbReference type="InterPro" id="IPR047041">
    <property type="entry name" value="BipA_GTP-bd_dom"/>
</dbReference>
<dbReference type="EMBL" id="VUMX01000002">
    <property type="protein sequence ID" value="MST86299.1"/>
    <property type="molecule type" value="Genomic_DNA"/>
</dbReference>
<dbReference type="HAMAP" id="MF_00849">
    <property type="entry name" value="BipA"/>
    <property type="match status" value="1"/>
</dbReference>
<dbReference type="Gene3D" id="3.30.70.870">
    <property type="entry name" value="Elongation Factor G (Translational Gtpase), domain 3"/>
    <property type="match status" value="1"/>
</dbReference>
<dbReference type="CDD" id="cd01891">
    <property type="entry name" value="TypA_BipA"/>
    <property type="match status" value="1"/>
</dbReference>
<dbReference type="EC" id="3.6.5.-" evidence="4"/>
<dbReference type="InterPro" id="IPR027417">
    <property type="entry name" value="P-loop_NTPase"/>
</dbReference>
<comment type="subcellular location">
    <subcellularLocation>
        <location evidence="4">Cytoplasm</location>
    </subcellularLocation>
    <text evidence="4">Binds to ribosomes.</text>
</comment>
<dbReference type="AlphaFoldDB" id="A0A6A8MDF3"/>
<dbReference type="PROSITE" id="PS51722">
    <property type="entry name" value="G_TR_2"/>
    <property type="match status" value="1"/>
</dbReference>
<protein>
    <recommendedName>
        <fullName evidence="4">Large ribosomal subunit assembly factor BipA</fullName>
        <ecNumber evidence="4">3.6.5.-</ecNumber>
    </recommendedName>
    <alternativeName>
        <fullName evidence="4">GTP-binding protein BipA</fullName>
    </alternativeName>
</protein>
<comment type="caution">
    <text evidence="6">The sequence shown here is derived from an EMBL/GenBank/DDBJ whole genome shotgun (WGS) entry which is preliminary data.</text>
</comment>
<dbReference type="FunFam" id="3.30.70.870:FF:000003">
    <property type="entry name" value="GTP-binding protein TypA"/>
    <property type="match status" value="1"/>
</dbReference>
<dbReference type="GO" id="GO:0000027">
    <property type="term" value="P:ribosomal large subunit assembly"/>
    <property type="evidence" value="ECO:0007669"/>
    <property type="project" value="UniProtKB-UniRule"/>
</dbReference>
<keyword evidence="4" id="KW-0378">Hydrolase</keyword>
<name>A0A6A8MDF3_9LACO</name>
<dbReference type="InterPro" id="IPR000640">
    <property type="entry name" value="EFG_V-like"/>
</dbReference>
<comment type="function">
    <text evidence="4">A 50S ribosomal subunit assembly protein with GTPase activity, required for 50S subunit assembly at low temperatures, may also play a role in translation. Binds GTP and analogs. Binds the 70S ribosome between the 30S and 50S subunits, in a similar position as ribosome-bound EF-G; it contacts a number of ribosomal proteins, both rRNAs and the A-site tRNA.</text>
</comment>
<dbReference type="GO" id="GO:0010467">
    <property type="term" value="P:gene expression"/>
    <property type="evidence" value="ECO:0007669"/>
    <property type="project" value="UniProtKB-ARBA"/>
</dbReference>
<dbReference type="GO" id="GO:0005525">
    <property type="term" value="F:GTP binding"/>
    <property type="evidence" value="ECO:0007669"/>
    <property type="project" value="UniProtKB-UniRule"/>
</dbReference>
<dbReference type="Gene3D" id="3.40.50.300">
    <property type="entry name" value="P-loop containing nucleotide triphosphate hydrolases"/>
    <property type="match status" value="1"/>
</dbReference>
<keyword evidence="1 4" id="KW-0547">Nucleotide-binding</keyword>
<evidence type="ECO:0000313" key="7">
    <source>
        <dbReference type="Proteomes" id="UP000438120"/>
    </source>
</evidence>
<dbReference type="SUPFAM" id="SSF52540">
    <property type="entry name" value="P-loop containing nucleoside triphosphate hydrolases"/>
    <property type="match status" value="1"/>
</dbReference>
<dbReference type="GO" id="GO:1990904">
    <property type="term" value="C:ribonucleoprotein complex"/>
    <property type="evidence" value="ECO:0007669"/>
    <property type="project" value="TreeGrafter"/>
</dbReference>
<dbReference type="GO" id="GO:0000049">
    <property type="term" value="F:tRNA binding"/>
    <property type="evidence" value="ECO:0007669"/>
    <property type="project" value="UniProtKB-KW"/>
</dbReference>
<dbReference type="PANTHER" id="PTHR42908">
    <property type="entry name" value="TRANSLATION ELONGATION FACTOR-RELATED"/>
    <property type="match status" value="1"/>
</dbReference>
<accession>A0A6A8MDF3</accession>
<comment type="similarity">
    <text evidence="4">Belongs to the TRAFAC class translation factor GTPase superfamily. Classic translation factor GTPase family. BipA subfamily.</text>
</comment>
<evidence type="ECO:0000256" key="4">
    <source>
        <dbReference type="HAMAP-Rule" id="MF_00849"/>
    </source>
</evidence>
<dbReference type="InterPro" id="IPR047042">
    <property type="entry name" value="BipA_II"/>
</dbReference>
<dbReference type="Pfam" id="PF00679">
    <property type="entry name" value="EFG_C"/>
    <property type="match status" value="1"/>
</dbReference>
<comment type="subunit">
    <text evidence="4">Monomer.</text>
</comment>
<dbReference type="InterPro" id="IPR005225">
    <property type="entry name" value="Small_GTP-bd"/>
</dbReference>
<comment type="catalytic activity">
    <reaction evidence="3 4">
        <text>GTP + H2O = GDP + phosphate + H(+)</text>
        <dbReference type="Rhea" id="RHEA:19669"/>
        <dbReference type="ChEBI" id="CHEBI:15377"/>
        <dbReference type="ChEBI" id="CHEBI:15378"/>
        <dbReference type="ChEBI" id="CHEBI:37565"/>
        <dbReference type="ChEBI" id="CHEBI:43474"/>
        <dbReference type="ChEBI" id="CHEBI:58189"/>
    </reaction>
</comment>
<keyword evidence="7" id="KW-1185">Reference proteome</keyword>
<dbReference type="FunFam" id="2.40.50.250:FF:000001">
    <property type="entry name" value="GTP-binding protein TypA"/>
    <property type="match status" value="1"/>
</dbReference>
<dbReference type="FunFam" id="3.30.70.240:FF:000002">
    <property type="entry name" value="GTP-binding protein TypA"/>
    <property type="match status" value="1"/>
</dbReference>
<evidence type="ECO:0000256" key="3">
    <source>
        <dbReference type="ARBA" id="ARBA00048548"/>
    </source>
</evidence>
<dbReference type="GO" id="GO:0009409">
    <property type="term" value="P:response to cold"/>
    <property type="evidence" value="ECO:0007669"/>
    <property type="project" value="UniProtKB-ARBA"/>
</dbReference>
<dbReference type="Gene3D" id="2.40.50.250">
    <property type="entry name" value="bipa protein"/>
    <property type="match status" value="1"/>
</dbReference>
<dbReference type="InterPro" id="IPR035647">
    <property type="entry name" value="EFG_III/V"/>
</dbReference>
<dbReference type="InterPro" id="IPR004161">
    <property type="entry name" value="EFTu-like_2"/>
</dbReference>
<dbReference type="Pfam" id="PF00009">
    <property type="entry name" value="GTP_EFTU"/>
    <property type="match status" value="1"/>
</dbReference>
<sequence length="625" mass="69763">MRNGEETFLADQKRRENIRNIAIIAHVDHGKTTLVNQLLKQSDTLPEHMNLEDRAMDSNAIERERGITILSKNTAVKYKDTTINILDTPGHADFGGEVERIMHMVDGALLLVDAYEGPMPQTRFVLQKALEAGVKPVVVVNKIDRPGARPAEVLDEVLELFIELGANDDQLEFPVVYASALNGTSSYSDDPADQEETMDPIFDTILENIPAPLDNEDEPLQFQITMLDWDDYVGRIGVGRVFRGKIKVGDEVTVMKLDGTKQNFRVTKLFGYFGLKRNEIKEAKAGDIIAISGINDIFVGETIASKDDPEALPALRIDPPTLQMDFVANDSPFAGREGSQVTPAKLEERLMRQTRTDVSLKVEPTDQLNAWTVSGRGELHLSILVEEMRREGFELQLSRPKVIYREVDGQLCEPFENVQVDVPDEYVGSVIDGLSQRKGEMQNMESKGNGQTRLEFSVPSRGLIGYNNEFMSATGGYGIMNHTFAEYKPVVKNWNPGRRNGALVSINQGQSTTYSLQSVEQRGTLFIGAGVQVYEGMIVGMSSRDRDIAVNVTKGKNLTNTRAAGKDHAAAIRTPKKMTLEESIEFLNDDEYCEVTPESLRLRKKILNTSERQKFDKKKAKTESK</sequence>
<evidence type="ECO:0000256" key="2">
    <source>
        <dbReference type="ARBA" id="ARBA00023134"/>
    </source>
</evidence>
<feature type="binding site" evidence="4">
    <location>
        <begin position="141"/>
        <end position="144"/>
    </location>
    <ligand>
        <name>GTP</name>
        <dbReference type="ChEBI" id="CHEBI:37565"/>
    </ligand>
</feature>
<dbReference type="NCBIfam" id="TIGR01394">
    <property type="entry name" value="TypA_BipA"/>
    <property type="match status" value="1"/>
</dbReference>
<keyword evidence="4" id="KW-0694">RNA-binding</keyword>
<dbReference type="GO" id="GO:0003924">
    <property type="term" value="F:GTPase activity"/>
    <property type="evidence" value="ECO:0007669"/>
    <property type="project" value="UniProtKB-UniRule"/>
</dbReference>
<dbReference type="InterPro" id="IPR031157">
    <property type="entry name" value="G_TR_CS"/>
</dbReference>
<dbReference type="InterPro" id="IPR048876">
    <property type="entry name" value="BipA_C"/>
</dbReference>
<dbReference type="Pfam" id="PF21018">
    <property type="entry name" value="BipA_C"/>
    <property type="match status" value="1"/>
</dbReference>
<proteinExistence type="inferred from homology"/>
<dbReference type="PRINTS" id="PR00315">
    <property type="entry name" value="ELONGATNFCT"/>
</dbReference>
<dbReference type="InterPro" id="IPR000795">
    <property type="entry name" value="T_Tr_GTP-bd_dom"/>
</dbReference>
<reference evidence="6 7" key="1">
    <citation type="submission" date="2019-08" db="EMBL/GenBank/DDBJ databases">
        <title>In-depth cultivation of the pig gut microbiome towards novel bacterial diversity and tailored functional studies.</title>
        <authorList>
            <person name="Wylensek D."/>
            <person name="Hitch T.C.A."/>
            <person name="Clavel T."/>
        </authorList>
    </citation>
    <scope>NUCLEOTIDE SEQUENCE [LARGE SCALE GENOMIC DNA]</scope>
    <source>
        <strain evidence="6 7">Bifido-178-WT-2B</strain>
    </source>
</reference>
<dbReference type="InterPro" id="IPR009000">
    <property type="entry name" value="Transl_B-barrel_sf"/>
</dbReference>
<dbReference type="Pfam" id="PF14492">
    <property type="entry name" value="EFG_III"/>
    <property type="match status" value="1"/>
</dbReference>
<dbReference type="GO" id="GO:0005829">
    <property type="term" value="C:cytosol"/>
    <property type="evidence" value="ECO:0007669"/>
    <property type="project" value="TreeGrafter"/>
</dbReference>
<dbReference type="SMART" id="SM00838">
    <property type="entry name" value="EFG_C"/>
    <property type="match status" value="1"/>
</dbReference>
<dbReference type="CDD" id="cd16263">
    <property type="entry name" value="BipA_III"/>
    <property type="match status" value="1"/>
</dbReference>
<keyword evidence="4" id="KW-0690">Ribosome biogenesis</keyword>
<dbReference type="RefSeq" id="WP_154546961.1">
    <property type="nucleotide sequence ID" value="NZ_JBKZBY010000006.1"/>
</dbReference>
<evidence type="ECO:0000313" key="6">
    <source>
        <dbReference type="EMBL" id="MST86299.1"/>
    </source>
</evidence>
<keyword evidence="4" id="KW-0699">rRNA-binding</keyword>
<dbReference type="CDD" id="cd03710">
    <property type="entry name" value="BipA_TypA_C"/>
    <property type="match status" value="1"/>
</dbReference>
<dbReference type="GO" id="GO:0043022">
    <property type="term" value="F:ribosome binding"/>
    <property type="evidence" value="ECO:0007669"/>
    <property type="project" value="UniProtKB-UniRule"/>
</dbReference>
<dbReference type="FunFam" id="3.40.50.300:FF:000055">
    <property type="entry name" value="GTP-binding protein TypA"/>
    <property type="match status" value="1"/>
</dbReference>
<dbReference type="Gene3D" id="3.30.70.240">
    <property type="match status" value="1"/>
</dbReference>
<keyword evidence="4" id="KW-0820">tRNA-binding</keyword>
<organism evidence="6 7">
    <name type="scientific">Lactobacillus porci</name>
    <dbReference type="NCBI Taxonomy" id="2012477"/>
    <lineage>
        <taxon>Bacteria</taxon>
        <taxon>Bacillati</taxon>
        <taxon>Bacillota</taxon>
        <taxon>Bacilli</taxon>
        <taxon>Lactobacillales</taxon>
        <taxon>Lactobacillaceae</taxon>
        <taxon>Lactobacillus</taxon>
    </lineage>
</organism>
<dbReference type="SUPFAM" id="SSF54980">
    <property type="entry name" value="EF-G C-terminal domain-like"/>
    <property type="match status" value="2"/>
</dbReference>
<dbReference type="OrthoDB" id="9804431at2"/>
<dbReference type="PROSITE" id="PS00301">
    <property type="entry name" value="G_TR_1"/>
    <property type="match status" value="1"/>
</dbReference>
<evidence type="ECO:0000256" key="1">
    <source>
        <dbReference type="ARBA" id="ARBA00022741"/>
    </source>
</evidence>
<feature type="domain" description="Tr-type G" evidence="5">
    <location>
        <begin position="16"/>
        <end position="213"/>
    </location>
</feature>
<dbReference type="SUPFAM" id="SSF50447">
    <property type="entry name" value="Translation proteins"/>
    <property type="match status" value="1"/>
</dbReference>
<evidence type="ECO:0000259" key="5">
    <source>
        <dbReference type="PROSITE" id="PS51722"/>
    </source>
</evidence>
<dbReference type="InterPro" id="IPR041095">
    <property type="entry name" value="EFG_II"/>
</dbReference>
<dbReference type="Proteomes" id="UP000438120">
    <property type="component" value="Unassembled WGS sequence"/>
</dbReference>
<dbReference type="Gene3D" id="2.40.30.10">
    <property type="entry name" value="Translation factors"/>
    <property type="match status" value="1"/>
</dbReference>
<keyword evidence="2 4" id="KW-0342">GTP-binding</keyword>
<dbReference type="GO" id="GO:0019843">
    <property type="term" value="F:rRNA binding"/>
    <property type="evidence" value="ECO:0007669"/>
    <property type="project" value="UniProtKB-KW"/>
</dbReference>
<keyword evidence="4" id="KW-0963">Cytoplasm</keyword>
<dbReference type="InterPro" id="IPR047043">
    <property type="entry name" value="BipA_III"/>
</dbReference>
<feature type="binding site" evidence="4">
    <location>
        <begin position="28"/>
        <end position="33"/>
    </location>
    <ligand>
        <name>GTP</name>
        <dbReference type="ChEBI" id="CHEBI:37565"/>
    </ligand>
</feature>
<dbReference type="InterPro" id="IPR035651">
    <property type="entry name" value="BipA_V"/>
</dbReference>
<dbReference type="PANTHER" id="PTHR42908:SF8">
    <property type="entry name" value="TR-TYPE G DOMAIN-CONTAINING PROTEIN"/>
    <property type="match status" value="1"/>
</dbReference>
<gene>
    <name evidence="6" type="primary">typA</name>
    <name evidence="4" type="synonym">bipA</name>
    <name evidence="6" type="ORF">FYJ62_01205</name>
</gene>
<dbReference type="NCBIfam" id="TIGR00231">
    <property type="entry name" value="small_GTP"/>
    <property type="match status" value="1"/>
</dbReference>
<dbReference type="CDD" id="cd03691">
    <property type="entry name" value="BipA_TypA_II"/>
    <property type="match status" value="1"/>
</dbReference>
<dbReference type="Pfam" id="PF03144">
    <property type="entry name" value="GTP_EFTU_D2"/>
    <property type="match status" value="1"/>
</dbReference>
<dbReference type="InterPro" id="IPR006298">
    <property type="entry name" value="BipA"/>
</dbReference>
<dbReference type="FunFam" id="2.40.30.10:FF:000016">
    <property type="entry name" value="GTP-binding protein TypA"/>
    <property type="match status" value="1"/>
</dbReference>